<protein>
    <submittedName>
        <fullName evidence="1">Uncharacterized protein</fullName>
    </submittedName>
</protein>
<sequence>MLHYSAISATPRPLRVRQPLSPATSCRPQHAPAAASCRRLPHLAATPTHRAHPPTASSLRRVARYAPSPALRTACESLAPVQCSARALPGPCSPTTISRRVALALEDSQEAFGSTKALRSRPLLHIPNPPFATHCTSCLDVPRRPPWQATKSLCTRPHTLHHAPTVLQHGCSTLAPTLLDLRPSRVRSTFQTFTTPPLQTVRRICTY</sequence>
<reference evidence="1 2" key="1">
    <citation type="journal article" date="2021" name="Environ. Microbiol.">
        <title>Gene family expansions and transcriptome signatures uncover fungal adaptations to wood decay.</title>
        <authorList>
            <person name="Hage H."/>
            <person name="Miyauchi S."/>
            <person name="Viragh M."/>
            <person name="Drula E."/>
            <person name="Min B."/>
            <person name="Chaduli D."/>
            <person name="Navarro D."/>
            <person name="Favel A."/>
            <person name="Norest M."/>
            <person name="Lesage-Meessen L."/>
            <person name="Balint B."/>
            <person name="Merenyi Z."/>
            <person name="de Eugenio L."/>
            <person name="Morin E."/>
            <person name="Martinez A.T."/>
            <person name="Baldrian P."/>
            <person name="Stursova M."/>
            <person name="Martinez M.J."/>
            <person name="Novotny C."/>
            <person name="Magnuson J.K."/>
            <person name="Spatafora J.W."/>
            <person name="Maurice S."/>
            <person name="Pangilinan J."/>
            <person name="Andreopoulos W."/>
            <person name="LaButti K."/>
            <person name="Hundley H."/>
            <person name="Na H."/>
            <person name="Kuo A."/>
            <person name="Barry K."/>
            <person name="Lipzen A."/>
            <person name="Henrissat B."/>
            <person name="Riley R."/>
            <person name="Ahrendt S."/>
            <person name="Nagy L.G."/>
            <person name="Grigoriev I.V."/>
            <person name="Martin F."/>
            <person name="Rosso M.N."/>
        </authorList>
    </citation>
    <scope>NUCLEOTIDE SEQUENCE [LARGE SCALE GENOMIC DNA]</scope>
    <source>
        <strain evidence="1 2">CIRM-BRFM 1785</strain>
    </source>
</reference>
<evidence type="ECO:0000313" key="2">
    <source>
        <dbReference type="Proteomes" id="UP000814176"/>
    </source>
</evidence>
<name>A0ABQ8K877_9APHY</name>
<accession>A0ABQ8K877</accession>
<comment type="caution">
    <text evidence="1">The sequence shown here is derived from an EMBL/GenBank/DDBJ whole genome shotgun (WGS) entry which is preliminary data.</text>
</comment>
<dbReference type="GeneID" id="71997998"/>
<dbReference type="Proteomes" id="UP000814176">
    <property type="component" value="Unassembled WGS sequence"/>
</dbReference>
<dbReference type="RefSeq" id="XP_047775717.1">
    <property type="nucleotide sequence ID" value="XM_047917266.1"/>
</dbReference>
<dbReference type="EMBL" id="JADCUA010000020">
    <property type="protein sequence ID" value="KAH9832951.1"/>
    <property type="molecule type" value="Genomic_DNA"/>
</dbReference>
<keyword evidence="2" id="KW-1185">Reference proteome</keyword>
<gene>
    <name evidence="1" type="ORF">C8Q71DRAFT_245603</name>
</gene>
<proteinExistence type="predicted"/>
<organism evidence="1 2">
    <name type="scientific">Rhodofomes roseus</name>
    <dbReference type="NCBI Taxonomy" id="34475"/>
    <lineage>
        <taxon>Eukaryota</taxon>
        <taxon>Fungi</taxon>
        <taxon>Dikarya</taxon>
        <taxon>Basidiomycota</taxon>
        <taxon>Agaricomycotina</taxon>
        <taxon>Agaricomycetes</taxon>
        <taxon>Polyporales</taxon>
        <taxon>Rhodofomes</taxon>
    </lineage>
</organism>
<evidence type="ECO:0000313" key="1">
    <source>
        <dbReference type="EMBL" id="KAH9832951.1"/>
    </source>
</evidence>